<comment type="caution">
    <text evidence="2">The sequence shown here is derived from an EMBL/GenBank/DDBJ whole genome shotgun (WGS) entry which is preliminary data.</text>
</comment>
<feature type="region of interest" description="Disordered" evidence="1">
    <location>
        <begin position="667"/>
        <end position="690"/>
    </location>
</feature>
<sequence>MSLRTKQVYQECVRETGVTGVIGMTVQKVDAAQTTRNRLGTEIVAEYDPSLLNTRSKRELVAQVKSEKFPAGTGFEGVHRLFLDDRKRSPEDRYVHDYHYIPHENEPDSFIIITFVPSLMRLIHKVKTFEGDFTFKRLILLYEWEMVIWYPTLQRTLTIGRFYTNRQTEANYQILFDRLQIQIETLTGYPIRFKRLVPDGNIHFMMTDMEVAQIIGCSKSIMKQNDPAFSKITTVDPHRFAPEVIRVCYVHSIRAVKDFEKYVNLGKITKNDFRKLLDFPSLLMNRKSLEDFDLFVCQLKVDEITAWWSHKYSSKDGYLLKCICKGLSPIPAADLYNTINDTNRGESQHAWTARQTGTGLSPVEGIISARRLDEQVAREVAIELKSGVRKNRNNDSTNRNTRAMGRKDAAARKAEASNQRAEIQDQIDALKAGHRESLQHQKELETRLDAVQGSKAKSKQKLGLDRAQSSSSGCVKSRKDKQTVSASPAPPSCPAPIDMPSQDMSEPGVQDVLGDTVLPGLFSAEIPSGFYNLPHTSSSSSFASDFEPFIGDINSETGFHSDFGEYPPSDSYYGSDYLSEGYISDSMGTQSYLESTADVNSTVSESVPGSESVSATVGVGNLSDNEFLAMLEANSGFDGNLGEFNVDGLPFVNNGYIDPLFNIPSPLSSPDRYDQRLPAPSPAPPPVPVAVEMEMGPENSRKRRRTADDLAHDAAEVCDWTRARRKTNRSMGISGIGDERDTV</sequence>
<name>A0AAW0B671_9AGAR</name>
<keyword evidence="3" id="KW-1185">Reference proteome</keyword>
<feature type="region of interest" description="Disordered" evidence="1">
    <location>
        <begin position="388"/>
        <end position="422"/>
    </location>
</feature>
<dbReference type="EMBL" id="JAYKXP010000171">
    <property type="protein sequence ID" value="KAK7021359.1"/>
    <property type="molecule type" value="Genomic_DNA"/>
</dbReference>
<feature type="compositionally biased region" description="Pro residues" evidence="1">
    <location>
        <begin position="679"/>
        <end position="688"/>
    </location>
</feature>
<proteinExistence type="predicted"/>
<protein>
    <submittedName>
        <fullName evidence="2">Uncharacterized protein</fullName>
    </submittedName>
</protein>
<evidence type="ECO:0000313" key="3">
    <source>
        <dbReference type="Proteomes" id="UP001383192"/>
    </source>
</evidence>
<gene>
    <name evidence="2" type="ORF">VNI00_017410</name>
</gene>
<dbReference type="AlphaFoldDB" id="A0AAW0B671"/>
<dbReference type="Proteomes" id="UP001383192">
    <property type="component" value="Unassembled WGS sequence"/>
</dbReference>
<feature type="compositionally biased region" description="Basic and acidic residues" evidence="1">
    <location>
        <begin position="405"/>
        <end position="415"/>
    </location>
</feature>
<accession>A0AAW0B671</accession>
<feature type="region of interest" description="Disordered" evidence="1">
    <location>
        <begin position="446"/>
        <end position="512"/>
    </location>
</feature>
<evidence type="ECO:0000256" key="1">
    <source>
        <dbReference type="SAM" id="MobiDB-lite"/>
    </source>
</evidence>
<evidence type="ECO:0000313" key="2">
    <source>
        <dbReference type="EMBL" id="KAK7021359.1"/>
    </source>
</evidence>
<reference evidence="2 3" key="1">
    <citation type="submission" date="2024-01" db="EMBL/GenBank/DDBJ databases">
        <title>A draft genome for a cacao thread blight-causing isolate of Paramarasmius palmivorus.</title>
        <authorList>
            <person name="Baruah I.K."/>
            <person name="Bukari Y."/>
            <person name="Amoako-Attah I."/>
            <person name="Meinhardt L.W."/>
            <person name="Bailey B.A."/>
            <person name="Cohen S.P."/>
        </authorList>
    </citation>
    <scope>NUCLEOTIDE SEQUENCE [LARGE SCALE GENOMIC DNA]</scope>
    <source>
        <strain evidence="2 3">GH-12</strain>
    </source>
</reference>
<organism evidence="2 3">
    <name type="scientific">Paramarasmius palmivorus</name>
    <dbReference type="NCBI Taxonomy" id="297713"/>
    <lineage>
        <taxon>Eukaryota</taxon>
        <taxon>Fungi</taxon>
        <taxon>Dikarya</taxon>
        <taxon>Basidiomycota</taxon>
        <taxon>Agaricomycotina</taxon>
        <taxon>Agaricomycetes</taxon>
        <taxon>Agaricomycetidae</taxon>
        <taxon>Agaricales</taxon>
        <taxon>Marasmiineae</taxon>
        <taxon>Marasmiaceae</taxon>
        <taxon>Paramarasmius</taxon>
    </lineage>
</organism>